<feature type="signal peptide" evidence="2">
    <location>
        <begin position="1"/>
        <end position="23"/>
    </location>
</feature>
<dbReference type="Proteomes" id="UP000199331">
    <property type="component" value="Unassembled WGS sequence"/>
</dbReference>
<evidence type="ECO:0000313" key="3">
    <source>
        <dbReference type="EMBL" id="SFO85324.1"/>
    </source>
</evidence>
<organism evidence="3 4">
    <name type="scientific">Qipengyuania nanhaisediminis</name>
    <dbReference type="NCBI Taxonomy" id="604088"/>
    <lineage>
        <taxon>Bacteria</taxon>
        <taxon>Pseudomonadati</taxon>
        <taxon>Pseudomonadota</taxon>
        <taxon>Alphaproteobacteria</taxon>
        <taxon>Sphingomonadales</taxon>
        <taxon>Erythrobacteraceae</taxon>
        <taxon>Qipengyuania</taxon>
    </lineage>
</organism>
<gene>
    <name evidence="3" type="ORF">SAMN04488060_0303</name>
</gene>
<accession>A0A1I5KJR3</accession>
<feature type="chain" id="PRO_5011659245" description="Membrane-bound lysozyme-inhibitor of c-type lysozyme" evidence="2">
    <location>
        <begin position="24"/>
        <end position="165"/>
    </location>
</feature>
<evidence type="ECO:0000313" key="4">
    <source>
        <dbReference type="Proteomes" id="UP000199331"/>
    </source>
</evidence>
<proteinExistence type="predicted"/>
<name>A0A1I5KJR3_9SPHN</name>
<dbReference type="EMBL" id="FOWZ01000001">
    <property type="protein sequence ID" value="SFO85324.1"/>
    <property type="molecule type" value="Genomic_DNA"/>
</dbReference>
<dbReference type="STRING" id="604088.SAMN04488060_0303"/>
<reference evidence="4" key="1">
    <citation type="submission" date="2016-10" db="EMBL/GenBank/DDBJ databases">
        <authorList>
            <person name="Varghese N."/>
            <person name="Submissions S."/>
        </authorList>
    </citation>
    <scope>NUCLEOTIDE SEQUENCE [LARGE SCALE GENOMIC DNA]</scope>
    <source>
        <strain evidence="4">CGMCC 1.7715</strain>
    </source>
</reference>
<protein>
    <recommendedName>
        <fullName evidence="5">Membrane-bound lysozyme-inhibitor of c-type lysozyme</fullName>
    </recommendedName>
</protein>
<evidence type="ECO:0000256" key="2">
    <source>
        <dbReference type="SAM" id="SignalP"/>
    </source>
</evidence>
<keyword evidence="2" id="KW-0732">Signal</keyword>
<sequence length="165" mass="17850">MPVRMTRSIATFAALALALPVLSCAPQEDAPEEPAAVAEEEGAQEASGEADSAPPSHSEFSDTAWRVMAEDGARYVTYIDADGTYRDFRNGEPWQEGSWKFDPAEDSADGVDLLCFMPDAEDGSERCWEPGRLLDDELIVTSGGGRRVALEKVTYTAPEGAETEE</sequence>
<evidence type="ECO:0008006" key="5">
    <source>
        <dbReference type="Google" id="ProtNLM"/>
    </source>
</evidence>
<keyword evidence="4" id="KW-1185">Reference proteome</keyword>
<feature type="compositionally biased region" description="Low complexity" evidence="1">
    <location>
        <begin position="28"/>
        <end position="37"/>
    </location>
</feature>
<feature type="compositionally biased region" description="Low complexity" evidence="1">
    <location>
        <begin position="44"/>
        <end position="53"/>
    </location>
</feature>
<feature type="region of interest" description="Disordered" evidence="1">
    <location>
        <begin position="28"/>
        <end position="63"/>
    </location>
</feature>
<dbReference type="AlphaFoldDB" id="A0A1I5KJR3"/>
<evidence type="ECO:0000256" key="1">
    <source>
        <dbReference type="SAM" id="MobiDB-lite"/>
    </source>
</evidence>